<feature type="transmembrane region" description="Helical" evidence="1">
    <location>
        <begin position="83"/>
        <end position="107"/>
    </location>
</feature>
<feature type="transmembrane region" description="Helical" evidence="1">
    <location>
        <begin position="216"/>
        <end position="232"/>
    </location>
</feature>
<feature type="transmembrane region" description="Helical" evidence="1">
    <location>
        <begin position="323"/>
        <end position="343"/>
    </location>
</feature>
<keyword evidence="3" id="KW-1185">Reference proteome</keyword>
<feature type="transmembrane region" description="Helical" evidence="1">
    <location>
        <begin position="163"/>
        <end position="179"/>
    </location>
</feature>
<organism evidence="2 3">
    <name type="scientific">Bacillus nakamurai</name>
    <dbReference type="NCBI Taxonomy" id="1793963"/>
    <lineage>
        <taxon>Bacteria</taxon>
        <taxon>Bacillati</taxon>
        <taxon>Bacillota</taxon>
        <taxon>Bacilli</taxon>
        <taxon>Bacillales</taxon>
        <taxon>Bacillaceae</taxon>
        <taxon>Bacillus</taxon>
    </lineage>
</organism>
<keyword evidence="1" id="KW-0472">Membrane</keyword>
<sequence>MKDFRFLGFIFIGIGILFFLQKAGVIHIAAASAWPFLFIMLSAGFHAGFLFTGKASDKAGLLVPGGITLVLGCLFCFETATGWAYASITWPVYIWAPALGLFELWFFGGRKTGVLIPVFILSAVGAVCFAGMLMAEAWPLLIILVSLIFHISAFLYPQKRTGLLIPGGILLITGGLLWFETLTDWAYADVTWPVYLFAVSFGLFESWLFGKKQKGLLIASAVLACIGIFGIFSNTNAVINEHGWPAILILFGIAFHIPIFSSKPVKNAGLLVPGGILLITGVLFFFEVATNWSYSGVTWPVYLLAAAFGLFELWLFGGKQKALLIPITVLTLTALCFIMMYQLVFPVSVFWPVLFILIGIMLMVFPGKKRRV</sequence>
<dbReference type="STRING" id="1793963.AXI58_06495"/>
<comment type="caution">
    <text evidence="2">The sequence shown here is derived from an EMBL/GenBank/DDBJ whole genome shotgun (WGS) entry which is preliminary data.</text>
</comment>
<feature type="transmembrane region" description="Helical" evidence="1">
    <location>
        <begin position="138"/>
        <end position="156"/>
    </location>
</feature>
<feature type="transmembrane region" description="Helical" evidence="1">
    <location>
        <begin position="34"/>
        <end position="52"/>
    </location>
</feature>
<gene>
    <name evidence="2" type="ORF">AXI58_06495</name>
</gene>
<accession>A0A150F398</accession>
<name>A0A150F398_9BACI</name>
<feature type="transmembrane region" description="Helical" evidence="1">
    <location>
        <begin position="185"/>
        <end position="204"/>
    </location>
</feature>
<feature type="transmembrane region" description="Helical" evidence="1">
    <location>
        <begin position="114"/>
        <end position="132"/>
    </location>
</feature>
<dbReference type="OrthoDB" id="2695971at2"/>
<feature type="transmembrane region" description="Helical" evidence="1">
    <location>
        <begin position="298"/>
        <end position="316"/>
    </location>
</feature>
<feature type="transmembrane region" description="Helical" evidence="1">
    <location>
        <begin position="7"/>
        <end position="28"/>
    </location>
</feature>
<feature type="transmembrane region" description="Helical" evidence="1">
    <location>
        <begin position="244"/>
        <end position="261"/>
    </location>
</feature>
<evidence type="ECO:0000313" key="3">
    <source>
        <dbReference type="Proteomes" id="UP000075430"/>
    </source>
</evidence>
<dbReference type="AlphaFoldDB" id="A0A150F398"/>
<evidence type="ECO:0008006" key="4">
    <source>
        <dbReference type="Google" id="ProtNLM"/>
    </source>
</evidence>
<keyword evidence="1" id="KW-0812">Transmembrane</keyword>
<protein>
    <recommendedName>
        <fullName evidence="4">DUF5668 domain-containing protein</fullName>
    </recommendedName>
</protein>
<feature type="transmembrane region" description="Helical" evidence="1">
    <location>
        <begin position="349"/>
        <end position="367"/>
    </location>
</feature>
<evidence type="ECO:0000256" key="1">
    <source>
        <dbReference type="SAM" id="Phobius"/>
    </source>
</evidence>
<evidence type="ECO:0000313" key="2">
    <source>
        <dbReference type="EMBL" id="KXZ12756.1"/>
    </source>
</evidence>
<dbReference type="EMBL" id="LSBA01000040">
    <property type="protein sequence ID" value="KXZ12756.1"/>
    <property type="molecule type" value="Genomic_DNA"/>
</dbReference>
<dbReference type="RefSeq" id="WP_061523544.1">
    <property type="nucleotide sequence ID" value="NZ_JANBMN010000035.1"/>
</dbReference>
<proteinExistence type="predicted"/>
<reference evidence="3" key="1">
    <citation type="submission" date="2016-02" db="EMBL/GenBank/DDBJ databases">
        <authorList>
            <person name="Dunlap C."/>
        </authorList>
    </citation>
    <scope>NUCLEOTIDE SEQUENCE [LARGE SCALE GENOMIC DNA]</scope>
    <source>
        <strain evidence="3">NRRL B-41092</strain>
    </source>
</reference>
<dbReference type="Proteomes" id="UP000075430">
    <property type="component" value="Unassembled WGS sequence"/>
</dbReference>
<feature type="transmembrane region" description="Helical" evidence="1">
    <location>
        <begin position="268"/>
        <end position="286"/>
    </location>
</feature>
<feature type="transmembrane region" description="Helical" evidence="1">
    <location>
        <begin position="59"/>
        <end position="77"/>
    </location>
</feature>
<keyword evidence="1" id="KW-1133">Transmembrane helix</keyword>